<evidence type="ECO:0000313" key="1">
    <source>
        <dbReference type="EMBL" id="MCI69287.1"/>
    </source>
</evidence>
<evidence type="ECO:0000313" key="2">
    <source>
        <dbReference type="Proteomes" id="UP000265520"/>
    </source>
</evidence>
<keyword evidence="2" id="KW-1185">Reference proteome</keyword>
<sequence length="19" mass="2301">MELCFPLVLFDCWRSLART</sequence>
<organism evidence="1 2">
    <name type="scientific">Trifolium medium</name>
    <dbReference type="NCBI Taxonomy" id="97028"/>
    <lineage>
        <taxon>Eukaryota</taxon>
        <taxon>Viridiplantae</taxon>
        <taxon>Streptophyta</taxon>
        <taxon>Embryophyta</taxon>
        <taxon>Tracheophyta</taxon>
        <taxon>Spermatophyta</taxon>
        <taxon>Magnoliopsida</taxon>
        <taxon>eudicotyledons</taxon>
        <taxon>Gunneridae</taxon>
        <taxon>Pentapetalae</taxon>
        <taxon>rosids</taxon>
        <taxon>fabids</taxon>
        <taxon>Fabales</taxon>
        <taxon>Fabaceae</taxon>
        <taxon>Papilionoideae</taxon>
        <taxon>50 kb inversion clade</taxon>
        <taxon>NPAAA clade</taxon>
        <taxon>Hologalegina</taxon>
        <taxon>IRL clade</taxon>
        <taxon>Trifolieae</taxon>
        <taxon>Trifolium</taxon>
    </lineage>
</organism>
<dbReference type="AlphaFoldDB" id="A0A392U8Y4"/>
<dbReference type="EMBL" id="LXQA010753139">
    <property type="protein sequence ID" value="MCI69287.1"/>
    <property type="molecule type" value="Genomic_DNA"/>
</dbReference>
<dbReference type="Proteomes" id="UP000265520">
    <property type="component" value="Unassembled WGS sequence"/>
</dbReference>
<proteinExistence type="predicted"/>
<name>A0A392U8Y4_9FABA</name>
<comment type="caution">
    <text evidence="1">The sequence shown here is derived from an EMBL/GenBank/DDBJ whole genome shotgun (WGS) entry which is preliminary data.</text>
</comment>
<reference evidence="1 2" key="1">
    <citation type="journal article" date="2018" name="Front. Plant Sci.">
        <title>Red Clover (Trifolium pratense) and Zigzag Clover (T. medium) - A Picture of Genomic Similarities and Differences.</title>
        <authorList>
            <person name="Dluhosova J."/>
            <person name="Istvanek J."/>
            <person name="Nedelnik J."/>
            <person name="Repkova J."/>
        </authorList>
    </citation>
    <scope>NUCLEOTIDE SEQUENCE [LARGE SCALE GENOMIC DNA]</scope>
    <source>
        <strain evidence="2">cv. 10/8</strain>
        <tissue evidence="1">Leaf</tissue>
    </source>
</reference>
<protein>
    <submittedName>
        <fullName evidence="1">Uncharacterized protein</fullName>
    </submittedName>
</protein>
<feature type="non-terminal residue" evidence="1">
    <location>
        <position position="19"/>
    </location>
</feature>
<accession>A0A392U8Y4</accession>